<dbReference type="RefSeq" id="WP_377094127.1">
    <property type="nucleotide sequence ID" value="NZ_JBHSJM010000001.1"/>
</dbReference>
<gene>
    <name evidence="3" type="ORF">ACFSQZ_08060</name>
</gene>
<keyword evidence="2" id="KW-1133">Transmembrane helix</keyword>
<evidence type="ECO:0000313" key="4">
    <source>
        <dbReference type="Proteomes" id="UP001597297"/>
    </source>
</evidence>
<name>A0ABW5E427_9BACT</name>
<reference evidence="4" key="1">
    <citation type="journal article" date="2019" name="Int. J. Syst. Evol. Microbiol.">
        <title>The Global Catalogue of Microorganisms (GCM) 10K type strain sequencing project: providing services to taxonomists for standard genome sequencing and annotation.</title>
        <authorList>
            <consortium name="The Broad Institute Genomics Platform"/>
            <consortium name="The Broad Institute Genome Sequencing Center for Infectious Disease"/>
            <person name="Wu L."/>
            <person name="Ma J."/>
        </authorList>
    </citation>
    <scope>NUCLEOTIDE SEQUENCE [LARGE SCALE GENOMIC DNA]</scope>
    <source>
        <strain evidence="4">JCM 16545</strain>
    </source>
</reference>
<evidence type="ECO:0000256" key="1">
    <source>
        <dbReference type="SAM" id="MobiDB-lite"/>
    </source>
</evidence>
<feature type="transmembrane region" description="Helical" evidence="2">
    <location>
        <begin position="6"/>
        <end position="23"/>
    </location>
</feature>
<dbReference type="Proteomes" id="UP001597297">
    <property type="component" value="Unassembled WGS sequence"/>
</dbReference>
<keyword evidence="2" id="KW-0812">Transmembrane</keyword>
<evidence type="ECO:0000313" key="3">
    <source>
        <dbReference type="EMBL" id="MFD2276420.1"/>
    </source>
</evidence>
<feature type="region of interest" description="Disordered" evidence="1">
    <location>
        <begin position="32"/>
        <end position="64"/>
    </location>
</feature>
<evidence type="ECO:0000256" key="2">
    <source>
        <dbReference type="SAM" id="Phobius"/>
    </source>
</evidence>
<dbReference type="EMBL" id="JBHUJC010000024">
    <property type="protein sequence ID" value="MFD2276420.1"/>
    <property type="molecule type" value="Genomic_DNA"/>
</dbReference>
<accession>A0ABW5E427</accession>
<feature type="compositionally biased region" description="Basic and acidic residues" evidence="1">
    <location>
        <begin position="36"/>
        <end position="64"/>
    </location>
</feature>
<comment type="caution">
    <text evidence="3">The sequence shown here is derived from an EMBL/GenBank/DDBJ whole genome shotgun (WGS) entry which is preliminary data.</text>
</comment>
<organism evidence="3 4">
    <name type="scientific">Rubritalea spongiae</name>
    <dbReference type="NCBI Taxonomy" id="430797"/>
    <lineage>
        <taxon>Bacteria</taxon>
        <taxon>Pseudomonadati</taxon>
        <taxon>Verrucomicrobiota</taxon>
        <taxon>Verrucomicrobiia</taxon>
        <taxon>Verrucomicrobiales</taxon>
        <taxon>Rubritaleaceae</taxon>
        <taxon>Rubritalea</taxon>
    </lineage>
</organism>
<protein>
    <submittedName>
        <fullName evidence="3">Uncharacterized protein</fullName>
    </submittedName>
</protein>
<sequence length="164" mass="18192">MKGSPIIATAITILVLLGIYIGMRSILLPEGTQPANDDHAHHDHAGHDHSGHDHPHDEHSGHDDSAVETDFELYFSSTPRSLTIVQPATEKQILKVTDFESPEWFGSGTLKLTGHHVELQVDVEWETPTEMNMVEIILSPAKHGSRSKTLRSDDNISDIADFSW</sequence>
<keyword evidence="4" id="KW-1185">Reference proteome</keyword>
<proteinExistence type="predicted"/>
<keyword evidence="2" id="KW-0472">Membrane</keyword>